<dbReference type="EMBL" id="CAJOBE010035714">
    <property type="protein sequence ID" value="CAF4308642.1"/>
    <property type="molecule type" value="Genomic_DNA"/>
</dbReference>
<dbReference type="AlphaFoldDB" id="A0A820I9J4"/>
<sequence>ENSIFVFNANNPQTSPPTCYRTLSNPKLFLHQEECS</sequence>
<proteinExistence type="predicted"/>
<reference evidence="1" key="1">
    <citation type="submission" date="2021-02" db="EMBL/GenBank/DDBJ databases">
        <authorList>
            <person name="Nowell W R."/>
        </authorList>
    </citation>
    <scope>NUCLEOTIDE SEQUENCE</scope>
</reference>
<organism evidence="1 2">
    <name type="scientific">Rotaria sordida</name>
    <dbReference type="NCBI Taxonomy" id="392033"/>
    <lineage>
        <taxon>Eukaryota</taxon>
        <taxon>Metazoa</taxon>
        <taxon>Spiralia</taxon>
        <taxon>Gnathifera</taxon>
        <taxon>Rotifera</taxon>
        <taxon>Eurotatoria</taxon>
        <taxon>Bdelloidea</taxon>
        <taxon>Philodinida</taxon>
        <taxon>Philodinidae</taxon>
        <taxon>Rotaria</taxon>
    </lineage>
</organism>
<feature type="non-terminal residue" evidence="1">
    <location>
        <position position="1"/>
    </location>
</feature>
<dbReference type="Proteomes" id="UP000663874">
    <property type="component" value="Unassembled WGS sequence"/>
</dbReference>
<name>A0A820I9J4_9BILA</name>
<evidence type="ECO:0000313" key="2">
    <source>
        <dbReference type="Proteomes" id="UP000663874"/>
    </source>
</evidence>
<gene>
    <name evidence="1" type="ORF">FNK824_LOCUS40912</name>
</gene>
<accession>A0A820I9J4</accession>
<protein>
    <submittedName>
        <fullName evidence="1">Uncharacterized protein</fullName>
    </submittedName>
</protein>
<evidence type="ECO:0000313" key="1">
    <source>
        <dbReference type="EMBL" id="CAF4308642.1"/>
    </source>
</evidence>
<comment type="caution">
    <text evidence="1">The sequence shown here is derived from an EMBL/GenBank/DDBJ whole genome shotgun (WGS) entry which is preliminary data.</text>
</comment>